<name>A0A2A4XBC8_9GAMM</name>
<dbReference type="InterPro" id="IPR052372">
    <property type="entry name" value="YpjD/HemX"/>
</dbReference>
<organism evidence="3 4">
    <name type="scientific">SAR86 cluster bacterium</name>
    <dbReference type="NCBI Taxonomy" id="2030880"/>
    <lineage>
        <taxon>Bacteria</taxon>
        <taxon>Pseudomonadati</taxon>
        <taxon>Pseudomonadota</taxon>
        <taxon>Gammaproteobacteria</taxon>
        <taxon>SAR86 cluster</taxon>
    </lineage>
</organism>
<dbReference type="AlphaFoldDB" id="A0A2A4XBC8"/>
<gene>
    <name evidence="3" type="ORF">COB20_04945</name>
</gene>
<dbReference type="GO" id="GO:0017004">
    <property type="term" value="P:cytochrome complex assembly"/>
    <property type="evidence" value="ECO:0007669"/>
    <property type="project" value="InterPro"/>
</dbReference>
<dbReference type="Pfam" id="PF01578">
    <property type="entry name" value="Cytochrom_C_asm"/>
    <property type="match status" value="1"/>
</dbReference>
<dbReference type="GO" id="GO:0020037">
    <property type="term" value="F:heme binding"/>
    <property type="evidence" value="ECO:0007669"/>
    <property type="project" value="InterPro"/>
</dbReference>
<feature type="transmembrane region" description="Helical" evidence="1">
    <location>
        <begin position="89"/>
        <end position="111"/>
    </location>
</feature>
<keyword evidence="1" id="KW-0472">Membrane</keyword>
<feature type="transmembrane region" description="Helical" evidence="1">
    <location>
        <begin position="174"/>
        <end position="195"/>
    </location>
</feature>
<dbReference type="GO" id="GO:0016787">
    <property type="term" value="F:hydrolase activity"/>
    <property type="evidence" value="ECO:0007669"/>
    <property type="project" value="UniProtKB-KW"/>
</dbReference>
<dbReference type="Proteomes" id="UP000218767">
    <property type="component" value="Unassembled WGS sequence"/>
</dbReference>
<evidence type="ECO:0000256" key="1">
    <source>
        <dbReference type="SAM" id="Phobius"/>
    </source>
</evidence>
<feature type="transmembrane region" description="Helical" evidence="1">
    <location>
        <begin position="36"/>
        <end position="55"/>
    </location>
</feature>
<keyword evidence="1" id="KW-1133">Transmembrane helix</keyword>
<reference evidence="4" key="1">
    <citation type="submission" date="2017-08" db="EMBL/GenBank/DDBJ databases">
        <title>A dynamic microbial community with high functional redundancy inhabits the cold, oxic subseafloor aquifer.</title>
        <authorList>
            <person name="Tully B.J."/>
            <person name="Wheat C.G."/>
            <person name="Glazer B.T."/>
            <person name="Huber J.A."/>
        </authorList>
    </citation>
    <scope>NUCLEOTIDE SEQUENCE [LARGE SCALE GENOMIC DNA]</scope>
</reference>
<comment type="caution">
    <text evidence="3">The sequence shown here is derived from an EMBL/GenBank/DDBJ whole genome shotgun (WGS) entry which is preliminary data.</text>
</comment>
<keyword evidence="3" id="KW-0378">Hydrolase</keyword>
<keyword evidence="1" id="KW-0812">Transmembrane</keyword>
<evidence type="ECO:0000259" key="2">
    <source>
        <dbReference type="Pfam" id="PF01578"/>
    </source>
</evidence>
<evidence type="ECO:0000313" key="3">
    <source>
        <dbReference type="EMBL" id="PCI79337.1"/>
    </source>
</evidence>
<accession>A0A2A4XBC8</accession>
<feature type="transmembrane region" description="Helical" evidence="1">
    <location>
        <begin position="6"/>
        <end position="24"/>
    </location>
</feature>
<feature type="transmembrane region" description="Helical" evidence="1">
    <location>
        <begin position="61"/>
        <end position="82"/>
    </location>
</feature>
<dbReference type="InterPro" id="IPR002541">
    <property type="entry name" value="Cyt_c_assembly"/>
</dbReference>
<feature type="transmembrane region" description="Helical" evidence="1">
    <location>
        <begin position="207"/>
        <end position="226"/>
    </location>
</feature>
<feature type="transmembrane region" description="Helical" evidence="1">
    <location>
        <begin position="238"/>
        <end position="256"/>
    </location>
</feature>
<sequence>MQVTEISGLFAVFFYLMGSVFQGMNFKSNKETRRQVFLFGGLAVLTHALSAYGVILSADGFHFGLFEISTLITLSISLSVLISSLRKPLEILFLGLFPLAAISIVASLTIRSDYPPTNMSLTLASHVLISILAYSFITIAALQAGFLAYQDYQLKHGHTAGLIRKLPSLQDMEAFLFELVWVGQMLLTLTIATAFLFFDDIWGVDGVIHKTVFSLLAWVVFAVLLWGRHQLGWRGQTAIRGTLIGFALLIIGFYGVKFALEYLIS</sequence>
<feature type="domain" description="Cytochrome c assembly protein" evidence="2">
    <location>
        <begin position="38"/>
        <end position="262"/>
    </location>
</feature>
<dbReference type="GO" id="GO:0005886">
    <property type="term" value="C:plasma membrane"/>
    <property type="evidence" value="ECO:0007669"/>
    <property type="project" value="TreeGrafter"/>
</dbReference>
<proteinExistence type="predicted"/>
<protein>
    <submittedName>
        <fullName evidence="3">Phosphohydrolase</fullName>
    </submittedName>
</protein>
<evidence type="ECO:0000313" key="4">
    <source>
        <dbReference type="Proteomes" id="UP000218767"/>
    </source>
</evidence>
<dbReference type="EMBL" id="NVUL01000018">
    <property type="protein sequence ID" value="PCI79337.1"/>
    <property type="molecule type" value="Genomic_DNA"/>
</dbReference>
<dbReference type="PANTHER" id="PTHR38034">
    <property type="entry name" value="INNER MEMBRANE PROTEIN YPJD"/>
    <property type="match status" value="1"/>
</dbReference>
<dbReference type="PANTHER" id="PTHR38034:SF1">
    <property type="entry name" value="INNER MEMBRANE PROTEIN YPJD"/>
    <property type="match status" value="1"/>
</dbReference>
<feature type="transmembrane region" description="Helical" evidence="1">
    <location>
        <begin position="123"/>
        <end position="149"/>
    </location>
</feature>